<gene>
    <name evidence="1" type="ORF">RIF29_16619</name>
</gene>
<evidence type="ECO:0000313" key="2">
    <source>
        <dbReference type="Proteomes" id="UP001372338"/>
    </source>
</evidence>
<evidence type="ECO:0000313" key="1">
    <source>
        <dbReference type="EMBL" id="KAK7275500.1"/>
    </source>
</evidence>
<reference evidence="1 2" key="1">
    <citation type="submission" date="2024-01" db="EMBL/GenBank/DDBJ databases">
        <title>The genomes of 5 underutilized Papilionoideae crops provide insights into root nodulation and disease resistanc.</title>
        <authorList>
            <person name="Yuan L."/>
        </authorList>
    </citation>
    <scope>NUCLEOTIDE SEQUENCE [LARGE SCALE GENOMIC DNA]</scope>
    <source>
        <strain evidence="1">ZHUSHIDOU_FW_LH</strain>
        <tissue evidence="1">Leaf</tissue>
    </source>
</reference>
<accession>A0AAN9IFQ8</accession>
<dbReference type="AlphaFoldDB" id="A0AAN9IFQ8"/>
<dbReference type="PANTHER" id="PTHR34206">
    <property type="entry name" value="OS06G0193300 PROTEIN"/>
    <property type="match status" value="1"/>
</dbReference>
<protein>
    <submittedName>
        <fullName evidence="1">Uncharacterized protein</fullName>
    </submittedName>
</protein>
<keyword evidence="2" id="KW-1185">Reference proteome</keyword>
<dbReference type="EMBL" id="JAYWIO010000003">
    <property type="protein sequence ID" value="KAK7275500.1"/>
    <property type="molecule type" value="Genomic_DNA"/>
</dbReference>
<organism evidence="1 2">
    <name type="scientific">Crotalaria pallida</name>
    <name type="common">Smooth rattlebox</name>
    <name type="synonym">Crotalaria striata</name>
    <dbReference type="NCBI Taxonomy" id="3830"/>
    <lineage>
        <taxon>Eukaryota</taxon>
        <taxon>Viridiplantae</taxon>
        <taxon>Streptophyta</taxon>
        <taxon>Embryophyta</taxon>
        <taxon>Tracheophyta</taxon>
        <taxon>Spermatophyta</taxon>
        <taxon>Magnoliopsida</taxon>
        <taxon>eudicotyledons</taxon>
        <taxon>Gunneridae</taxon>
        <taxon>Pentapetalae</taxon>
        <taxon>rosids</taxon>
        <taxon>fabids</taxon>
        <taxon>Fabales</taxon>
        <taxon>Fabaceae</taxon>
        <taxon>Papilionoideae</taxon>
        <taxon>50 kb inversion clade</taxon>
        <taxon>genistoids sensu lato</taxon>
        <taxon>core genistoids</taxon>
        <taxon>Crotalarieae</taxon>
        <taxon>Crotalaria</taxon>
    </lineage>
</organism>
<proteinExistence type="predicted"/>
<dbReference type="PANTHER" id="PTHR34206:SF10">
    <property type="entry name" value="REMORIN N-TERMINAL DOMAIN-CONTAINING PROTEIN"/>
    <property type="match status" value="1"/>
</dbReference>
<comment type="caution">
    <text evidence="1">The sequence shown here is derived from an EMBL/GenBank/DDBJ whole genome shotgun (WGS) entry which is preliminary data.</text>
</comment>
<dbReference type="Proteomes" id="UP001372338">
    <property type="component" value="Unassembled WGS sequence"/>
</dbReference>
<sequence length="163" mass="18489">MIEALESSNQHSDLDFTGNKRITRLMAVNFTSSAQISIQKYGSSLKYVNKKLISKRCSVPQKKAPVGPVVLRITASIKNKVYEDESQGIVCYQDESGEIICEGYDEGPRYQRISGPTYHPRDAEIMNLLLQQSWLQIVKGEEINHAVEGVSLQEDYFNCNQWL</sequence>
<name>A0AAN9IFQ8_CROPI</name>